<dbReference type="KEGG" id="gai:IMCC3135_10760"/>
<gene>
    <name evidence="1" type="ORF">IMCC3135_10760</name>
</gene>
<accession>A0A2Z2NYM3</accession>
<dbReference type="EMBL" id="CP018632">
    <property type="protein sequence ID" value="ASJ72244.1"/>
    <property type="molecule type" value="Genomic_DNA"/>
</dbReference>
<evidence type="ECO:0000313" key="2">
    <source>
        <dbReference type="Proteomes" id="UP000250079"/>
    </source>
</evidence>
<dbReference type="Proteomes" id="UP000250079">
    <property type="component" value="Chromosome"/>
</dbReference>
<sequence length="41" mass="4925">MDSHNEMADLRDAAIFFPQKLLSRKPYAQMLQWQFLRARSL</sequence>
<organism evidence="1 2">
    <name type="scientific">Granulosicoccus antarcticus IMCC3135</name>
    <dbReference type="NCBI Taxonomy" id="1192854"/>
    <lineage>
        <taxon>Bacteria</taxon>
        <taxon>Pseudomonadati</taxon>
        <taxon>Pseudomonadota</taxon>
        <taxon>Gammaproteobacteria</taxon>
        <taxon>Chromatiales</taxon>
        <taxon>Granulosicoccaceae</taxon>
        <taxon>Granulosicoccus</taxon>
    </lineage>
</organism>
<keyword evidence="2" id="KW-1185">Reference proteome</keyword>
<name>A0A2Z2NYM3_9GAMM</name>
<reference evidence="1 2" key="1">
    <citation type="submission" date="2016-12" db="EMBL/GenBank/DDBJ databases">
        <authorList>
            <person name="Song W.-J."/>
            <person name="Kurnit D.M."/>
        </authorList>
    </citation>
    <scope>NUCLEOTIDE SEQUENCE [LARGE SCALE GENOMIC DNA]</scope>
    <source>
        <strain evidence="1 2">IMCC3135</strain>
    </source>
</reference>
<evidence type="ECO:0000313" key="1">
    <source>
        <dbReference type="EMBL" id="ASJ72244.1"/>
    </source>
</evidence>
<protein>
    <submittedName>
        <fullName evidence="1">Uncharacterized protein</fullName>
    </submittedName>
</protein>
<dbReference type="RefSeq" id="WP_257790407.1">
    <property type="nucleotide sequence ID" value="NZ_CP018632.1"/>
</dbReference>
<dbReference type="AlphaFoldDB" id="A0A2Z2NYM3"/>
<proteinExistence type="predicted"/>